<reference evidence="3" key="1">
    <citation type="journal article" date="2016" name="Toxins">
        <title>The Draft Genome Sequence of the Yersinia entomophaga Entomopathogenic Type Strain MH96T.</title>
        <authorList>
            <person name="Hurst M.R."/>
            <person name="Beattie A."/>
            <person name="Altermann E."/>
            <person name="Moraga R.M."/>
            <person name="Harper L.A."/>
            <person name="Calder J."/>
            <person name="Laugraud A."/>
        </authorList>
    </citation>
    <scope>NUCLEOTIDE SEQUENCE [LARGE SCALE GENOMIC DNA]</scope>
    <source>
        <strain evidence="3">MH96</strain>
    </source>
</reference>
<protein>
    <submittedName>
        <fullName evidence="2">Uncharacterized protein</fullName>
    </submittedName>
</protein>
<dbReference type="RefSeq" id="WP_064517739.1">
    <property type="nucleotide sequence ID" value="NZ_CP010029.1"/>
</dbReference>
<dbReference type="EMBL" id="CP010029">
    <property type="protein sequence ID" value="ANI31698.1"/>
    <property type="molecule type" value="Genomic_DNA"/>
</dbReference>
<proteinExistence type="predicted"/>
<gene>
    <name evidence="2" type="ORF">PL78_17990</name>
</gene>
<organism evidence="2 3">
    <name type="scientific">Yersinia entomophaga</name>
    <dbReference type="NCBI Taxonomy" id="935293"/>
    <lineage>
        <taxon>Bacteria</taxon>
        <taxon>Pseudomonadati</taxon>
        <taxon>Pseudomonadota</taxon>
        <taxon>Gammaproteobacteria</taxon>
        <taxon>Enterobacterales</taxon>
        <taxon>Yersiniaceae</taxon>
        <taxon>Yersinia</taxon>
    </lineage>
</organism>
<evidence type="ECO:0000313" key="3">
    <source>
        <dbReference type="Proteomes" id="UP000266744"/>
    </source>
</evidence>
<name>A0ABN4PXG8_YERET</name>
<keyword evidence="1" id="KW-0732">Signal</keyword>
<accession>A0ABN4PXG8</accession>
<dbReference type="Proteomes" id="UP000266744">
    <property type="component" value="Chromosome"/>
</dbReference>
<keyword evidence="3" id="KW-1185">Reference proteome</keyword>
<evidence type="ECO:0000256" key="1">
    <source>
        <dbReference type="SAM" id="SignalP"/>
    </source>
</evidence>
<feature type="signal peptide" evidence="1">
    <location>
        <begin position="1"/>
        <end position="20"/>
    </location>
</feature>
<dbReference type="InterPro" id="IPR036275">
    <property type="entry name" value="YdgH-like_sf"/>
</dbReference>
<sequence>MKYMTLVLAVTVLFSASSYAAKQITRQESAGYTKIGELSFKQSGIPTVGHKELSKKVNQKCEEMGNVKADNCYYFILDKTGNESNHENVDVEIFKK</sequence>
<evidence type="ECO:0000313" key="2">
    <source>
        <dbReference type="EMBL" id="ANI31698.1"/>
    </source>
</evidence>
<feature type="chain" id="PRO_5045429786" evidence="1">
    <location>
        <begin position="21"/>
        <end position="96"/>
    </location>
</feature>
<dbReference type="SUPFAM" id="SSF159871">
    <property type="entry name" value="YdgH-like"/>
    <property type="match status" value="1"/>
</dbReference>